<proteinExistence type="predicted"/>
<dbReference type="AlphaFoldDB" id="A0A856MM34"/>
<dbReference type="KEGG" id="bsen:DP114_27600"/>
<dbReference type="RefSeq" id="WP_169263016.1">
    <property type="nucleotide sequence ID" value="NZ_CAWOXK010000001.1"/>
</dbReference>
<feature type="domain" description="Transposase Tn5-like N-terminal" evidence="1">
    <location>
        <begin position="2"/>
        <end position="36"/>
    </location>
</feature>
<keyword evidence="3" id="KW-1185">Reference proteome</keyword>
<dbReference type="EMBL" id="CP030118">
    <property type="protein sequence ID" value="QDL11154.1"/>
    <property type="molecule type" value="Genomic_DNA"/>
</dbReference>
<accession>A0A856MM34</accession>
<evidence type="ECO:0000313" key="3">
    <source>
        <dbReference type="Proteomes" id="UP000503129"/>
    </source>
</evidence>
<protein>
    <recommendedName>
        <fullName evidence="1">Transposase Tn5-like N-terminal domain-containing protein</fullName>
    </recommendedName>
</protein>
<sequence length="36" mass="4033">MEKCASVELKQAYLGDTGRNKRLVRILEDLGAQPTQ</sequence>
<organism evidence="2 3">
    <name type="scientific">Brasilonema sennae CENA114</name>
    <dbReference type="NCBI Taxonomy" id="415709"/>
    <lineage>
        <taxon>Bacteria</taxon>
        <taxon>Bacillati</taxon>
        <taxon>Cyanobacteriota</taxon>
        <taxon>Cyanophyceae</taxon>
        <taxon>Nostocales</taxon>
        <taxon>Scytonemataceae</taxon>
        <taxon>Brasilonema</taxon>
        <taxon>Bromeliae group (in: Brasilonema)</taxon>
    </lineage>
</organism>
<dbReference type="InterPro" id="IPR014735">
    <property type="entry name" value="Transposase_Tn5-like_N"/>
</dbReference>
<evidence type="ECO:0000313" key="2">
    <source>
        <dbReference type="EMBL" id="QDL11154.1"/>
    </source>
</evidence>
<dbReference type="Pfam" id="PF14706">
    <property type="entry name" value="Tnp_DNA_bind"/>
    <property type="match status" value="1"/>
</dbReference>
<reference evidence="2 3" key="1">
    <citation type="submission" date="2018-06" db="EMBL/GenBank/DDBJ databases">
        <title>Comparative genomics of Brasilonema spp. strains.</title>
        <authorList>
            <person name="Alvarenga D.O."/>
            <person name="Fiore M.F."/>
            <person name="Varani A.M."/>
        </authorList>
    </citation>
    <scope>NUCLEOTIDE SEQUENCE [LARGE SCALE GENOMIC DNA]</scope>
    <source>
        <strain evidence="2 3">CENA114</strain>
    </source>
</reference>
<dbReference type="Proteomes" id="UP000503129">
    <property type="component" value="Chromosome"/>
</dbReference>
<evidence type="ECO:0000259" key="1">
    <source>
        <dbReference type="Pfam" id="PF14706"/>
    </source>
</evidence>
<name>A0A856MM34_9CYAN</name>
<dbReference type="Gene3D" id="1.10.246.40">
    <property type="entry name" value="Tn5 transposase, domain 1"/>
    <property type="match status" value="1"/>
</dbReference>
<dbReference type="InterPro" id="IPR038215">
    <property type="entry name" value="TN5-like_N_sf"/>
</dbReference>
<gene>
    <name evidence="2" type="ORF">DP114_27600</name>
</gene>